<accession>A0AAD1VYS1</accession>
<evidence type="ECO:0000313" key="3">
    <source>
        <dbReference type="Proteomes" id="UP001295444"/>
    </source>
</evidence>
<dbReference type="EMBL" id="OW240914">
    <property type="protein sequence ID" value="CAH2278586.1"/>
    <property type="molecule type" value="Genomic_DNA"/>
</dbReference>
<sequence>MALNPPESKPVAPSGRKSAKKSRHMDEESSKTVETGRVRPVTEDVVTPQQRAPHLAKS</sequence>
<name>A0AAD1VYS1_PELCU</name>
<keyword evidence="3" id="KW-1185">Reference proteome</keyword>
<protein>
    <submittedName>
        <fullName evidence="2">Uncharacterized protein</fullName>
    </submittedName>
</protein>
<proteinExistence type="predicted"/>
<reference evidence="2" key="1">
    <citation type="submission" date="2022-03" db="EMBL/GenBank/DDBJ databases">
        <authorList>
            <person name="Alioto T."/>
            <person name="Alioto T."/>
            <person name="Gomez Garrido J."/>
        </authorList>
    </citation>
    <scope>NUCLEOTIDE SEQUENCE</scope>
</reference>
<gene>
    <name evidence="2" type="ORF">PECUL_23A008991</name>
</gene>
<evidence type="ECO:0000256" key="1">
    <source>
        <dbReference type="SAM" id="MobiDB-lite"/>
    </source>
</evidence>
<evidence type="ECO:0000313" key="2">
    <source>
        <dbReference type="EMBL" id="CAH2278586.1"/>
    </source>
</evidence>
<feature type="compositionally biased region" description="Basic and acidic residues" evidence="1">
    <location>
        <begin position="24"/>
        <end position="42"/>
    </location>
</feature>
<feature type="region of interest" description="Disordered" evidence="1">
    <location>
        <begin position="1"/>
        <end position="58"/>
    </location>
</feature>
<dbReference type="Proteomes" id="UP001295444">
    <property type="component" value="Chromosome 03"/>
</dbReference>
<organism evidence="2 3">
    <name type="scientific">Pelobates cultripes</name>
    <name type="common">Western spadefoot toad</name>
    <dbReference type="NCBI Taxonomy" id="61616"/>
    <lineage>
        <taxon>Eukaryota</taxon>
        <taxon>Metazoa</taxon>
        <taxon>Chordata</taxon>
        <taxon>Craniata</taxon>
        <taxon>Vertebrata</taxon>
        <taxon>Euteleostomi</taxon>
        <taxon>Amphibia</taxon>
        <taxon>Batrachia</taxon>
        <taxon>Anura</taxon>
        <taxon>Pelobatoidea</taxon>
        <taxon>Pelobatidae</taxon>
        <taxon>Pelobates</taxon>
    </lineage>
</organism>
<dbReference type="AlphaFoldDB" id="A0AAD1VYS1"/>
<feature type="non-terminal residue" evidence="2">
    <location>
        <position position="58"/>
    </location>
</feature>